<reference evidence="4 5" key="1">
    <citation type="submission" date="2020-04" db="EMBL/GenBank/DDBJ databases">
        <title>MicrobeNet Type strains.</title>
        <authorList>
            <person name="Nicholson A.C."/>
        </authorList>
    </citation>
    <scope>NUCLEOTIDE SEQUENCE [LARGE SCALE GENOMIC DNA]</scope>
    <source>
        <strain evidence="4 5">DSM 22768</strain>
    </source>
</reference>
<dbReference type="EMBL" id="JABASA010000003">
    <property type="protein sequence ID" value="NMD48511.1"/>
    <property type="molecule type" value="Genomic_DNA"/>
</dbReference>
<name>A0A7X9LCE1_STRRT</name>
<sequence>MNKQDRRFKRTQKSIYEAFANLLLEKDFTEITINDISNLADINRSTFYLHFEDKYALLDAYLLSLLPIVSDIDLMQSLSQQDVFLVSLGKLYDYLQENTIFFKRLFNEANYPFAIRSIRKVLKVFLTENDSVFSEEIGNSKDFTIHIRIAGLIAMIEWFLSQKNYSREQFIEETYDLVSLLEKAGEK</sequence>
<dbReference type="PANTHER" id="PTHR43479:SF7">
    <property type="entry name" value="TETR-FAMILY TRANSCRIPTIONAL REGULATOR"/>
    <property type="match status" value="1"/>
</dbReference>
<dbReference type="InterPro" id="IPR050624">
    <property type="entry name" value="HTH-type_Tx_Regulator"/>
</dbReference>
<comment type="caution">
    <text evidence="4">The sequence shown here is derived from an EMBL/GenBank/DDBJ whole genome shotgun (WGS) entry which is preliminary data.</text>
</comment>
<evidence type="ECO:0000256" key="2">
    <source>
        <dbReference type="PROSITE-ProRule" id="PRU00335"/>
    </source>
</evidence>
<dbReference type="PANTHER" id="PTHR43479">
    <property type="entry name" value="ACREF/ENVCD OPERON REPRESSOR-RELATED"/>
    <property type="match status" value="1"/>
</dbReference>
<dbReference type="AlphaFoldDB" id="A0A7X9LCE1"/>
<dbReference type="InterPro" id="IPR001647">
    <property type="entry name" value="HTH_TetR"/>
</dbReference>
<dbReference type="Pfam" id="PF00440">
    <property type="entry name" value="TetR_N"/>
    <property type="match status" value="1"/>
</dbReference>
<proteinExistence type="predicted"/>
<dbReference type="InterPro" id="IPR009057">
    <property type="entry name" value="Homeodomain-like_sf"/>
</dbReference>
<dbReference type="SUPFAM" id="SSF46689">
    <property type="entry name" value="Homeodomain-like"/>
    <property type="match status" value="1"/>
</dbReference>
<dbReference type="Proteomes" id="UP000532121">
    <property type="component" value="Unassembled WGS sequence"/>
</dbReference>
<organism evidence="4 5">
    <name type="scientific">Streptococcus ratti</name>
    <dbReference type="NCBI Taxonomy" id="1341"/>
    <lineage>
        <taxon>Bacteria</taxon>
        <taxon>Bacillati</taxon>
        <taxon>Bacillota</taxon>
        <taxon>Bacilli</taxon>
        <taxon>Lactobacillales</taxon>
        <taxon>Streptococcaceae</taxon>
        <taxon>Streptococcus</taxon>
    </lineage>
</organism>
<accession>A0A7X9LCE1</accession>
<gene>
    <name evidence="4" type="ORF">HHO37_02215</name>
</gene>
<evidence type="ECO:0000256" key="1">
    <source>
        <dbReference type="ARBA" id="ARBA00023125"/>
    </source>
</evidence>
<protein>
    <submittedName>
        <fullName evidence="4">TetR/AcrR family transcriptional regulator</fullName>
    </submittedName>
</protein>
<evidence type="ECO:0000313" key="5">
    <source>
        <dbReference type="Proteomes" id="UP000532121"/>
    </source>
</evidence>
<dbReference type="RefSeq" id="WP_193523025.1">
    <property type="nucleotide sequence ID" value="NZ_JABASA010000003.1"/>
</dbReference>
<dbReference type="GO" id="GO:0003677">
    <property type="term" value="F:DNA binding"/>
    <property type="evidence" value="ECO:0007669"/>
    <property type="project" value="UniProtKB-UniRule"/>
</dbReference>
<evidence type="ECO:0000259" key="3">
    <source>
        <dbReference type="PROSITE" id="PS50977"/>
    </source>
</evidence>
<keyword evidence="1 2" id="KW-0238">DNA-binding</keyword>
<dbReference type="PROSITE" id="PS50977">
    <property type="entry name" value="HTH_TETR_2"/>
    <property type="match status" value="1"/>
</dbReference>
<evidence type="ECO:0000313" key="4">
    <source>
        <dbReference type="EMBL" id="NMD48511.1"/>
    </source>
</evidence>
<feature type="domain" description="HTH tetR-type" evidence="3">
    <location>
        <begin position="9"/>
        <end position="69"/>
    </location>
</feature>
<dbReference type="Gene3D" id="1.10.357.10">
    <property type="entry name" value="Tetracycline Repressor, domain 2"/>
    <property type="match status" value="1"/>
</dbReference>
<feature type="DNA-binding region" description="H-T-H motif" evidence="2">
    <location>
        <begin position="32"/>
        <end position="51"/>
    </location>
</feature>